<keyword evidence="2" id="KW-1185">Reference proteome</keyword>
<evidence type="ECO:0000313" key="1">
    <source>
        <dbReference type="EMBL" id="KAJ9076292.1"/>
    </source>
</evidence>
<accession>A0ACC2TPY5</accession>
<reference evidence="1" key="1">
    <citation type="submission" date="2022-04" db="EMBL/GenBank/DDBJ databases">
        <title>Genome of the entomopathogenic fungus Entomophthora muscae.</title>
        <authorList>
            <person name="Elya C."/>
            <person name="Lovett B.R."/>
            <person name="Lee E."/>
            <person name="Macias A.M."/>
            <person name="Hajek A.E."/>
            <person name="De Bivort B.L."/>
            <person name="Kasson M.T."/>
            <person name="De Fine Licht H.H."/>
            <person name="Stajich J.E."/>
        </authorList>
    </citation>
    <scope>NUCLEOTIDE SEQUENCE</scope>
    <source>
        <strain evidence="1">Berkeley</strain>
    </source>
</reference>
<proteinExistence type="predicted"/>
<evidence type="ECO:0000313" key="2">
    <source>
        <dbReference type="Proteomes" id="UP001165960"/>
    </source>
</evidence>
<dbReference type="EMBL" id="QTSX02002300">
    <property type="protein sequence ID" value="KAJ9076292.1"/>
    <property type="molecule type" value="Genomic_DNA"/>
</dbReference>
<sequence length="329" mass="37340">MEDIKKLDSDLVTKQSAVEEENKTITKGLIEVSNMLDDYAKKMEELERFCQQITSISSGSQQAHSMTPVNKKKKEKEKPSDQQDSTEEALQSIWKEVLAFKKLVNGRTSKKRTEALNLSTVKPIPEDTDIRYTVPMDFNSNMAFKVEFPDSKTPISLLLHMENTAFLSEQQSYKVELGQFLQEATNLEEQEKILAICCPMALSWVFPGKYHMASQAISLQNRVGKCLPVEYQELFFITLSQEGNLLYSQSMGFLYLLTLEILFEVTHKKDLLAKEIPDVMKIQLTEFLNSWLANGPQSEFLASLGLLIFGLFGSDFGVARLDQSSSLIF</sequence>
<dbReference type="Proteomes" id="UP001165960">
    <property type="component" value="Unassembled WGS sequence"/>
</dbReference>
<comment type="caution">
    <text evidence="1">The sequence shown here is derived from an EMBL/GenBank/DDBJ whole genome shotgun (WGS) entry which is preliminary data.</text>
</comment>
<protein>
    <submittedName>
        <fullName evidence="1">Uncharacterized protein</fullName>
    </submittedName>
</protein>
<organism evidence="1 2">
    <name type="scientific">Entomophthora muscae</name>
    <dbReference type="NCBI Taxonomy" id="34485"/>
    <lineage>
        <taxon>Eukaryota</taxon>
        <taxon>Fungi</taxon>
        <taxon>Fungi incertae sedis</taxon>
        <taxon>Zoopagomycota</taxon>
        <taxon>Entomophthoromycotina</taxon>
        <taxon>Entomophthoromycetes</taxon>
        <taxon>Entomophthorales</taxon>
        <taxon>Entomophthoraceae</taxon>
        <taxon>Entomophthora</taxon>
    </lineage>
</organism>
<gene>
    <name evidence="1" type="ORF">DSO57_1027702</name>
</gene>
<name>A0ACC2TPY5_9FUNG</name>